<evidence type="ECO:0000259" key="7">
    <source>
        <dbReference type="Pfam" id="PF20700"/>
    </source>
</evidence>
<dbReference type="InterPro" id="IPR040393">
    <property type="entry name" value="TREX1/2"/>
</dbReference>
<accession>A0A6J8B951</accession>
<keyword evidence="4" id="KW-0378">Hydrolase</keyword>
<reference evidence="8 9" key="1">
    <citation type="submission" date="2020-06" db="EMBL/GenBank/DDBJ databases">
        <authorList>
            <person name="Li R."/>
            <person name="Bekaert M."/>
        </authorList>
    </citation>
    <scope>NUCLEOTIDE SEQUENCE [LARGE SCALE GENOMIC DNA]</scope>
    <source>
        <strain evidence="9">wild</strain>
    </source>
</reference>
<dbReference type="OrthoDB" id="6155331at2759"/>
<proteinExistence type="predicted"/>
<dbReference type="AlphaFoldDB" id="A0A6J8B951"/>
<dbReference type="GO" id="GO:0003676">
    <property type="term" value="F:nucleic acid binding"/>
    <property type="evidence" value="ECO:0007669"/>
    <property type="project" value="InterPro"/>
</dbReference>
<evidence type="ECO:0000256" key="2">
    <source>
        <dbReference type="ARBA" id="ARBA00022722"/>
    </source>
</evidence>
<dbReference type="PANTHER" id="PTHR13058">
    <property type="entry name" value="THREE PRIME REPAIR EXONUCLEASE 1, 2"/>
    <property type="match status" value="1"/>
</dbReference>
<organism evidence="8 9">
    <name type="scientific">Mytilus coruscus</name>
    <name type="common">Sea mussel</name>
    <dbReference type="NCBI Taxonomy" id="42192"/>
    <lineage>
        <taxon>Eukaryota</taxon>
        <taxon>Metazoa</taxon>
        <taxon>Spiralia</taxon>
        <taxon>Lophotrochozoa</taxon>
        <taxon>Mollusca</taxon>
        <taxon>Bivalvia</taxon>
        <taxon>Autobranchia</taxon>
        <taxon>Pteriomorphia</taxon>
        <taxon>Mytilida</taxon>
        <taxon>Mytiloidea</taxon>
        <taxon>Mytilidae</taxon>
        <taxon>Mytilinae</taxon>
        <taxon>Mytilus</taxon>
    </lineage>
</organism>
<sequence>MFDERQKEIRTILEDIAEESMKEWTEKEKIMTKETGMILDYSLRSRTCRICVTARRMNKIPNVHVCRKNYSGSSKAMESDMVIQMQADARAKGTNIMTIVGDEVATTIARLRTKVDKDIKKLSDSNHIKKTLGKSLFALRNKHSHLTTKIIYYLIKCFNLLVAQARGRPEEIEKNLLALSSTPWVNIADAILVGPSLLKTLHQITPKAEEITGMTFENGQLLSNGNVLPAVRIKNCLNDFIYFLEKTKNNVLIGHNVQTYDCMLLYTSLQKCNLLDKFKTTGIGFIDTLLLFKLFHPGPNSYSQTYMFETFMGKSYDAHRADEDVDALCTLLNKNIELNVNFEKVYKPEFVISDKFSSMKELHKHCLL</sequence>
<dbReference type="EMBL" id="CACVKT020002839">
    <property type="protein sequence ID" value="CAC5380086.1"/>
    <property type="molecule type" value="Genomic_DNA"/>
</dbReference>
<dbReference type="InterPro" id="IPR012337">
    <property type="entry name" value="RNaseH-like_sf"/>
</dbReference>
<evidence type="ECO:0000256" key="6">
    <source>
        <dbReference type="ARBA" id="ARBA00022842"/>
    </source>
</evidence>
<feature type="domain" description="Mutator-like transposase" evidence="7">
    <location>
        <begin position="31"/>
        <end position="179"/>
    </location>
</feature>
<dbReference type="GO" id="GO:0006308">
    <property type="term" value="P:DNA catabolic process"/>
    <property type="evidence" value="ECO:0007669"/>
    <property type="project" value="TreeGrafter"/>
</dbReference>
<dbReference type="GO" id="GO:0046872">
    <property type="term" value="F:metal ion binding"/>
    <property type="evidence" value="ECO:0007669"/>
    <property type="project" value="UniProtKB-KW"/>
</dbReference>
<dbReference type="Proteomes" id="UP000507470">
    <property type="component" value="Unassembled WGS sequence"/>
</dbReference>
<evidence type="ECO:0000256" key="1">
    <source>
        <dbReference type="ARBA" id="ARBA00001946"/>
    </source>
</evidence>
<dbReference type="Gene3D" id="3.30.420.10">
    <property type="entry name" value="Ribonuclease H-like superfamily/Ribonuclease H"/>
    <property type="match status" value="1"/>
</dbReference>
<keyword evidence="9" id="KW-1185">Reference proteome</keyword>
<keyword evidence="6" id="KW-0460">Magnesium</keyword>
<keyword evidence="2" id="KW-0540">Nuclease</keyword>
<dbReference type="PANTHER" id="PTHR13058:SF22">
    <property type="entry name" value="EXODEOXYRIBONUCLEASE III"/>
    <property type="match status" value="1"/>
</dbReference>
<evidence type="ECO:0000313" key="8">
    <source>
        <dbReference type="EMBL" id="CAC5380086.1"/>
    </source>
</evidence>
<dbReference type="SUPFAM" id="SSF53098">
    <property type="entry name" value="Ribonuclease H-like"/>
    <property type="match status" value="1"/>
</dbReference>
<evidence type="ECO:0000256" key="4">
    <source>
        <dbReference type="ARBA" id="ARBA00022801"/>
    </source>
</evidence>
<dbReference type="Pfam" id="PF20700">
    <property type="entry name" value="Mutator"/>
    <property type="match status" value="1"/>
</dbReference>
<keyword evidence="3" id="KW-0479">Metal-binding</keyword>
<dbReference type="GO" id="GO:0008296">
    <property type="term" value="F:3'-5'-DNA exonuclease activity"/>
    <property type="evidence" value="ECO:0007669"/>
    <property type="project" value="TreeGrafter"/>
</dbReference>
<protein>
    <recommendedName>
        <fullName evidence="7">Mutator-like transposase domain-containing protein</fullName>
    </recommendedName>
</protein>
<comment type="cofactor">
    <cofactor evidence="1">
        <name>Mg(2+)</name>
        <dbReference type="ChEBI" id="CHEBI:18420"/>
    </cofactor>
</comment>
<gene>
    <name evidence="8" type="ORF">MCOR_16078</name>
</gene>
<dbReference type="InterPro" id="IPR036397">
    <property type="entry name" value="RNaseH_sf"/>
</dbReference>
<keyword evidence="5" id="KW-0269">Exonuclease</keyword>
<dbReference type="InterPro" id="IPR049012">
    <property type="entry name" value="Mutator_transp_dom"/>
</dbReference>
<evidence type="ECO:0000256" key="5">
    <source>
        <dbReference type="ARBA" id="ARBA00022839"/>
    </source>
</evidence>
<dbReference type="GO" id="GO:0005737">
    <property type="term" value="C:cytoplasm"/>
    <property type="evidence" value="ECO:0007669"/>
    <property type="project" value="TreeGrafter"/>
</dbReference>
<evidence type="ECO:0000313" key="9">
    <source>
        <dbReference type="Proteomes" id="UP000507470"/>
    </source>
</evidence>
<evidence type="ECO:0000256" key="3">
    <source>
        <dbReference type="ARBA" id="ARBA00022723"/>
    </source>
</evidence>
<name>A0A6J8B951_MYTCO</name>